<keyword evidence="12" id="KW-1185">Reference proteome</keyword>
<protein>
    <recommendedName>
        <fullName evidence="1">Parvulin-like PPIase</fullName>
    </recommendedName>
    <alternativeName>
        <fullName evidence="7">Peptidyl-prolyl cis-trans isomerase plp</fullName>
    </alternativeName>
    <alternativeName>
        <fullName evidence="8">Rotamase plp</fullName>
    </alternativeName>
</protein>
<feature type="domain" description="PpiC" evidence="10">
    <location>
        <begin position="405"/>
        <end position="448"/>
    </location>
</feature>
<evidence type="ECO:0000256" key="2">
    <source>
        <dbReference type="ARBA" id="ARBA00022729"/>
    </source>
</evidence>
<dbReference type="InterPro" id="IPR050280">
    <property type="entry name" value="OMP_Chaperone_SurA"/>
</dbReference>
<dbReference type="EMBL" id="QYUK01000011">
    <property type="protein sequence ID" value="RJF86914.1"/>
    <property type="molecule type" value="Genomic_DNA"/>
</dbReference>
<evidence type="ECO:0000259" key="10">
    <source>
        <dbReference type="PROSITE" id="PS50198"/>
    </source>
</evidence>
<dbReference type="PROSITE" id="PS01096">
    <property type="entry name" value="PPIC_PPIASE_1"/>
    <property type="match status" value="1"/>
</dbReference>
<dbReference type="PANTHER" id="PTHR47637:SF1">
    <property type="entry name" value="CHAPERONE SURA"/>
    <property type="match status" value="1"/>
</dbReference>
<name>A0A418WAD1_9PROT</name>
<evidence type="ECO:0000313" key="11">
    <source>
        <dbReference type="EMBL" id="RJF86914.1"/>
    </source>
</evidence>
<dbReference type="PROSITE" id="PS50198">
    <property type="entry name" value="PPIC_PPIASE_2"/>
    <property type="match status" value="2"/>
</dbReference>
<keyword evidence="5" id="KW-0143">Chaperone</keyword>
<dbReference type="PANTHER" id="PTHR47637">
    <property type="entry name" value="CHAPERONE SURA"/>
    <property type="match status" value="1"/>
</dbReference>
<evidence type="ECO:0000256" key="6">
    <source>
        <dbReference type="ARBA" id="ARBA00023235"/>
    </source>
</evidence>
<keyword evidence="6 9" id="KW-0413">Isomerase</keyword>
<keyword evidence="2" id="KW-0732">Signal</keyword>
<organism evidence="11 12">
    <name type="scientific">Oleomonas cavernae</name>
    <dbReference type="NCBI Taxonomy" id="2320859"/>
    <lineage>
        <taxon>Bacteria</taxon>
        <taxon>Pseudomonadati</taxon>
        <taxon>Pseudomonadota</taxon>
        <taxon>Alphaproteobacteria</taxon>
        <taxon>Acetobacterales</taxon>
        <taxon>Acetobacteraceae</taxon>
        <taxon>Oleomonas</taxon>
    </lineage>
</organism>
<proteinExistence type="predicted"/>
<evidence type="ECO:0000256" key="8">
    <source>
        <dbReference type="ARBA" id="ARBA00031484"/>
    </source>
</evidence>
<evidence type="ECO:0000256" key="1">
    <source>
        <dbReference type="ARBA" id="ARBA00018370"/>
    </source>
</evidence>
<dbReference type="SUPFAM" id="SSF54534">
    <property type="entry name" value="FKBP-like"/>
    <property type="match status" value="2"/>
</dbReference>
<dbReference type="InterPro" id="IPR000297">
    <property type="entry name" value="PPIase_PpiC"/>
</dbReference>
<comment type="caution">
    <text evidence="11">The sequence shown here is derived from an EMBL/GenBank/DDBJ whole genome shotgun (WGS) entry which is preliminary data.</text>
</comment>
<evidence type="ECO:0000256" key="5">
    <source>
        <dbReference type="ARBA" id="ARBA00023186"/>
    </source>
</evidence>
<gene>
    <name evidence="11" type="ORF">D3874_07685</name>
</gene>
<dbReference type="SUPFAM" id="SSF109998">
    <property type="entry name" value="Triger factor/SurA peptide-binding domain-like"/>
    <property type="match status" value="1"/>
</dbReference>
<keyword evidence="3" id="KW-0574">Periplasm</keyword>
<evidence type="ECO:0000256" key="4">
    <source>
        <dbReference type="ARBA" id="ARBA00023110"/>
    </source>
</evidence>
<dbReference type="Gene3D" id="1.10.4030.10">
    <property type="entry name" value="Porin chaperone SurA, peptide-binding domain"/>
    <property type="match status" value="1"/>
</dbReference>
<dbReference type="Pfam" id="PF00639">
    <property type="entry name" value="Rotamase"/>
    <property type="match status" value="1"/>
</dbReference>
<dbReference type="Proteomes" id="UP000284605">
    <property type="component" value="Unassembled WGS sequence"/>
</dbReference>
<sequence>MGLAIGGFRHNLATPRRFSYCRPGTMLHPAFQDGPERGAASPRPNERSSMRILVLTAITALTLSLGTAFVTDASAQTPRPPGGKPPAAAPVPQMPNDVAIAAVVNEQVVTEYDVGQRVRLLLVTTGVPYTPQAAQAARLTALRALVDEILQLQEAAKQGVTVTDQEVEQSFQQVLESNKVTAEQFNEILARAGVSADTLKRQLRAESAWNRTVLRRYQGRLSVGDEQVQAAIDRIKANAGRPESLVSEIMIAVDNPEQEAQAQALTQQLFDQIRAGARFSALARQYSQAPSAANGGDIGWILPGQLAPELDTTLAQMQTNTVSPPIRAATGGWYIIGLRDRRQTPPPPPDVTMVEIKQVFVPANISTDDATIASLTERMQAAAADIDGCGVPRDALEALPDATFGEVGRLNIKDLPAEYRAVVQTLKVGQAGGPVRSTDGLHLLVLCEREEQTPDNMMRDAVQRSLEDQQLAMLARRYLRDLRRTATIEVR</sequence>
<evidence type="ECO:0000256" key="7">
    <source>
        <dbReference type="ARBA" id="ARBA00030642"/>
    </source>
</evidence>
<evidence type="ECO:0000256" key="9">
    <source>
        <dbReference type="PROSITE-ProRule" id="PRU00278"/>
    </source>
</evidence>
<dbReference type="InterPro" id="IPR015391">
    <property type="entry name" value="SurA_N"/>
</dbReference>
<dbReference type="GO" id="GO:0003755">
    <property type="term" value="F:peptidyl-prolyl cis-trans isomerase activity"/>
    <property type="evidence" value="ECO:0007669"/>
    <property type="project" value="UniProtKB-KW"/>
</dbReference>
<evidence type="ECO:0000256" key="3">
    <source>
        <dbReference type="ARBA" id="ARBA00022764"/>
    </source>
</evidence>
<feature type="domain" description="PpiC" evidence="10">
    <location>
        <begin position="241"/>
        <end position="340"/>
    </location>
</feature>
<reference evidence="11 12" key="1">
    <citation type="submission" date="2018-09" db="EMBL/GenBank/DDBJ databases">
        <authorList>
            <person name="Zhu H."/>
        </authorList>
    </citation>
    <scope>NUCLEOTIDE SEQUENCE [LARGE SCALE GENOMIC DNA]</scope>
    <source>
        <strain evidence="11 12">K1W22B-8</strain>
    </source>
</reference>
<dbReference type="InterPro" id="IPR046357">
    <property type="entry name" value="PPIase_dom_sf"/>
</dbReference>
<dbReference type="Pfam" id="PF09312">
    <property type="entry name" value="SurA_N"/>
    <property type="match status" value="1"/>
</dbReference>
<dbReference type="InterPro" id="IPR027304">
    <property type="entry name" value="Trigger_fact/SurA_dom_sf"/>
</dbReference>
<evidence type="ECO:0000313" key="12">
    <source>
        <dbReference type="Proteomes" id="UP000284605"/>
    </source>
</evidence>
<dbReference type="AlphaFoldDB" id="A0A418WAD1"/>
<keyword evidence="4 9" id="KW-0697">Rotamase</keyword>
<dbReference type="Gene3D" id="3.10.50.40">
    <property type="match status" value="2"/>
</dbReference>
<accession>A0A418WAD1</accession>
<dbReference type="InterPro" id="IPR023058">
    <property type="entry name" value="PPIase_PpiC_CS"/>
</dbReference>